<keyword evidence="2" id="KW-1185">Reference proteome</keyword>
<gene>
    <name evidence="1" type="ORF">OG835_04705</name>
</gene>
<name>A0ACD4ZED1_9ACTN</name>
<accession>A0ACD4ZED1</accession>
<evidence type="ECO:0000313" key="1">
    <source>
        <dbReference type="EMBL" id="WSB96363.1"/>
    </source>
</evidence>
<reference evidence="1" key="1">
    <citation type="submission" date="2022-10" db="EMBL/GenBank/DDBJ databases">
        <title>The complete genomes of actinobacterial strains from the NBC collection.</title>
        <authorList>
            <person name="Joergensen T.S."/>
            <person name="Alvarez Arevalo M."/>
            <person name="Sterndorff E.B."/>
            <person name="Faurdal D."/>
            <person name="Vuksanovic O."/>
            <person name="Mourched A.-S."/>
            <person name="Charusanti P."/>
            <person name="Shaw S."/>
            <person name="Blin K."/>
            <person name="Weber T."/>
        </authorList>
    </citation>
    <scope>NUCLEOTIDE SEQUENCE</scope>
    <source>
        <strain evidence="1">NBC 01771</strain>
    </source>
</reference>
<evidence type="ECO:0000313" key="2">
    <source>
        <dbReference type="Proteomes" id="UP001348369"/>
    </source>
</evidence>
<proteinExistence type="predicted"/>
<dbReference type="Proteomes" id="UP001348369">
    <property type="component" value="Chromosome"/>
</dbReference>
<dbReference type="EMBL" id="CP109109">
    <property type="protein sequence ID" value="WSB96363.1"/>
    <property type="molecule type" value="Genomic_DNA"/>
</dbReference>
<protein>
    <submittedName>
        <fullName evidence="1">SH3 domain-containing protein</fullName>
    </submittedName>
</protein>
<organism evidence="1 2">
    <name type="scientific">Streptomyces scopuliridis</name>
    <dbReference type="NCBI Taxonomy" id="452529"/>
    <lineage>
        <taxon>Bacteria</taxon>
        <taxon>Bacillati</taxon>
        <taxon>Actinomycetota</taxon>
        <taxon>Actinomycetes</taxon>
        <taxon>Kitasatosporales</taxon>
        <taxon>Streptomycetaceae</taxon>
        <taxon>Streptomyces</taxon>
    </lineage>
</organism>
<sequence length="137" mass="14056">MYRLRTGRRVASALAVLVIAGSGPLAAAPAGATQAAGSPAASSAAGDPPATRSAKAPLGEPKGKVVSRITLSIREEPTSHSAYLGGLRPGTVIPLICKVRGENVDGNNLWYLLGDAQPGYVAARYVENQSPVPYCQC</sequence>